<proteinExistence type="predicted"/>
<dbReference type="Gene3D" id="3.20.20.100">
    <property type="entry name" value="NADP-dependent oxidoreductase domain"/>
    <property type="match status" value="1"/>
</dbReference>
<accession>A0A9P5XLP4</accession>
<evidence type="ECO:0000313" key="4">
    <source>
        <dbReference type="Proteomes" id="UP000807342"/>
    </source>
</evidence>
<dbReference type="InterPro" id="IPR020471">
    <property type="entry name" value="AKR"/>
</dbReference>
<dbReference type="GO" id="GO:0005829">
    <property type="term" value="C:cytosol"/>
    <property type="evidence" value="ECO:0007669"/>
    <property type="project" value="TreeGrafter"/>
</dbReference>
<dbReference type="InterPro" id="IPR023210">
    <property type="entry name" value="NADP_OxRdtase_dom"/>
</dbReference>
<protein>
    <submittedName>
        <fullName evidence="3">Aldo/keto reductase</fullName>
    </submittedName>
</protein>
<dbReference type="OrthoDB" id="5286008at2759"/>
<dbReference type="Pfam" id="PF00248">
    <property type="entry name" value="Aldo_ket_red"/>
    <property type="match status" value="1"/>
</dbReference>
<evidence type="ECO:0000313" key="3">
    <source>
        <dbReference type="EMBL" id="KAF9452006.1"/>
    </source>
</evidence>
<sequence length="383" mass="42347">MPGSEVFKHRALANPPESEDDQPVDGFQVPKVDGPFDLPALVFGCGVFSTQYNSDDHLLSQEGTKAVRLALRYGICAFDTSRYYGPSEYVLGNILLALKDEFPRSSYQIMTKCGRFGLNDFDYSPSTIRQCVLESLERLQTTYLDAVYLHDVEFVATVVSPKATGNHTTALGVEATAYGLASGDEAKVWGEGDQKILDAFAELRKLKQEGVIKNIGITGYPLATLLRLAILINSTPPYEPVDVLLSYSHLTLQDSTFNVFAPHFYERAKVKHLLAASPLSMGLLAPRPPLWHPAPGALKSVIVETLSTKVDLPNLALGYTARQTGTKTPLVGGFSNVKEVHECVRVWREVYEGNENEARVRQEKDVISVFQKLGYLDWSWSSP</sequence>
<dbReference type="Proteomes" id="UP000807342">
    <property type="component" value="Unassembled WGS sequence"/>
</dbReference>
<dbReference type="EMBL" id="MU151076">
    <property type="protein sequence ID" value="KAF9452006.1"/>
    <property type="molecule type" value="Genomic_DNA"/>
</dbReference>
<evidence type="ECO:0000256" key="1">
    <source>
        <dbReference type="SAM" id="MobiDB-lite"/>
    </source>
</evidence>
<keyword evidence="4" id="KW-1185">Reference proteome</keyword>
<dbReference type="PANTHER" id="PTHR42686">
    <property type="entry name" value="GH17980P-RELATED"/>
    <property type="match status" value="1"/>
</dbReference>
<organism evidence="3 4">
    <name type="scientific">Macrolepiota fuliginosa MF-IS2</name>
    <dbReference type="NCBI Taxonomy" id="1400762"/>
    <lineage>
        <taxon>Eukaryota</taxon>
        <taxon>Fungi</taxon>
        <taxon>Dikarya</taxon>
        <taxon>Basidiomycota</taxon>
        <taxon>Agaricomycotina</taxon>
        <taxon>Agaricomycetes</taxon>
        <taxon>Agaricomycetidae</taxon>
        <taxon>Agaricales</taxon>
        <taxon>Agaricineae</taxon>
        <taxon>Agaricaceae</taxon>
        <taxon>Macrolepiota</taxon>
    </lineage>
</organism>
<name>A0A9P5XLP4_9AGAR</name>
<feature type="region of interest" description="Disordered" evidence="1">
    <location>
        <begin position="1"/>
        <end position="25"/>
    </location>
</feature>
<feature type="domain" description="NADP-dependent oxidoreductase" evidence="2">
    <location>
        <begin position="41"/>
        <end position="350"/>
    </location>
</feature>
<dbReference type="GO" id="GO:0045290">
    <property type="term" value="F:D-arabinose 1-dehydrogenase [NAD(P)+] activity"/>
    <property type="evidence" value="ECO:0007669"/>
    <property type="project" value="TreeGrafter"/>
</dbReference>
<dbReference type="AlphaFoldDB" id="A0A9P5XLP4"/>
<evidence type="ECO:0000259" key="2">
    <source>
        <dbReference type="Pfam" id="PF00248"/>
    </source>
</evidence>
<reference evidence="3" key="1">
    <citation type="submission" date="2020-11" db="EMBL/GenBank/DDBJ databases">
        <authorList>
            <consortium name="DOE Joint Genome Institute"/>
            <person name="Ahrendt S."/>
            <person name="Riley R."/>
            <person name="Andreopoulos W."/>
            <person name="Labutti K."/>
            <person name="Pangilinan J."/>
            <person name="Ruiz-Duenas F.J."/>
            <person name="Barrasa J.M."/>
            <person name="Sanchez-Garcia M."/>
            <person name="Camarero S."/>
            <person name="Miyauchi S."/>
            <person name="Serrano A."/>
            <person name="Linde D."/>
            <person name="Babiker R."/>
            <person name="Drula E."/>
            <person name="Ayuso-Fernandez I."/>
            <person name="Pacheco R."/>
            <person name="Padilla G."/>
            <person name="Ferreira P."/>
            <person name="Barriuso J."/>
            <person name="Kellner H."/>
            <person name="Castanera R."/>
            <person name="Alfaro M."/>
            <person name="Ramirez L."/>
            <person name="Pisabarro A.G."/>
            <person name="Kuo A."/>
            <person name="Tritt A."/>
            <person name="Lipzen A."/>
            <person name="He G."/>
            <person name="Yan M."/>
            <person name="Ng V."/>
            <person name="Cullen D."/>
            <person name="Martin F."/>
            <person name="Rosso M.-N."/>
            <person name="Henrissat B."/>
            <person name="Hibbett D."/>
            <person name="Martinez A.T."/>
            <person name="Grigoriev I.V."/>
        </authorList>
    </citation>
    <scope>NUCLEOTIDE SEQUENCE</scope>
    <source>
        <strain evidence="3">MF-IS2</strain>
    </source>
</reference>
<comment type="caution">
    <text evidence="3">The sequence shown here is derived from an EMBL/GenBank/DDBJ whole genome shotgun (WGS) entry which is preliminary data.</text>
</comment>
<dbReference type="PANTHER" id="PTHR42686:SF1">
    <property type="entry name" value="GH17980P-RELATED"/>
    <property type="match status" value="1"/>
</dbReference>
<dbReference type="GO" id="GO:0070485">
    <property type="term" value="P:dehydro-D-arabinono-1,4-lactone biosynthetic process"/>
    <property type="evidence" value="ECO:0007669"/>
    <property type="project" value="TreeGrafter"/>
</dbReference>
<dbReference type="SUPFAM" id="SSF51430">
    <property type="entry name" value="NAD(P)-linked oxidoreductase"/>
    <property type="match status" value="1"/>
</dbReference>
<gene>
    <name evidence="3" type="ORF">P691DRAFT_661784</name>
</gene>
<dbReference type="InterPro" id="IPR036812">
    <property type="entry name" value="NAD(P)_OxRdtase_dom_sf"/>
</dbReference>